<dbReference type="HOGENOM" id="CLU_1767515_0_0_1"/>
<sequence length="147" mass="15859">MASHLGLLGGTSSSLKSFVRISEEEEAEMPGPSPLRRCANTFILSGVGWVKHEEDIDNTAGLEEFAARKSLIPAPVSHHRGWFGETRNDKGLLRKAGSVRPTVLPPLLCRVEEAGADKEGGINPEGGCSTYVERDVVSMGFCFCQSQ</sequence>
<evidence type="ECO:0000313" key="2">
    <source>
        <dbReference type="Proteomes" id="UP000008142"/>
    </source>
</evidence>
<organism evidence="2">
    <name type="scientific">Ajellomyces capsulatus (strain H88)</name>
    <name type="common">Darling's disease fungus</name>
    <name type="synonym">Histoplasma capsulatum</name>
    <dbReference type="NCBI Taxonomy" id="544711"/>
    <lineage>
        <taxon>Eukaryota</taxon>
        <taxon>Fungi</taxon>
        <taxon>Dikarya</taxon>
        <taxon>Ascomycota</taxon>
        <taxon>Pezizomycotina</taxon>
        <taxon>Eurotiomycetes</taxon>
        <taxon>Eurotiomycetidae</taxon>
        <taxon>Onygenales</taxon>
        <taxon>Ajellomycetaceae</taxon>
        <taxon>Histoplasma</taxon>
    </lineage>
</organism>
<name>F0UNK4_AJEC8</name>
<proteinExistence type="predicted"/>
<dbReference type="Proteomes" id="UP000008142">
    <property type="component" value="Unassembled WGS sequence"/>
</dbReference>
<accession>F0UNK4</accession>
<gene>
    <name evidence="1" type="ORF">HCEG_06824</name>
</gene>
<dbReference type="EMBL" id="DS990640">
    <property type="protein sequence ID" value="EGC47609.1"/>
    <property type="molecule type" value="Genomic_DNA"/>
</dbReference>
<dbReference type="AlphaFoldDB" id="F0UNK4"/>
<reference evidence="2" key="1">
    <citation type="submission" date="2008-07" db="EMBL/GenBank/DDBJ databases">
        <title>Annotation of Ajellomyces capsulatus strain H88.</title>
        <authorList>
            <person name="Champion M."/>
            <person name="Cuomo C."/>
            <person name="Ma L.-J."/>
            <person name="Henn M.R."/>
            <person name="Sil A."/>
            <person name="Goldman B."/>
            <person name="Young S.K."/>
            <person name="Kodira C.D."/>
            <person name="Zeng Q."/>
            <person name="Koehrsen M."/>
            <person name="Alvarado L."/>
            <person name="Berlin A."/>
            <person name="Borenstein D."/>
            <person name="Chen Z."/>
            <person name="Engels R."/>
            <person name="Freedman E."/>
            <person name="Gellesch M."/>
            <person name="Goldberg J."/>
            <person name="Griggs A."/>
            <person name="Gujja S."/>
            <person name="Heiman D."/>
            <person name="Hepburn T."/>
            <person name="Howarth C."/>
            <person name="Jen D."/>
            <person name="Larson L."/>
            <person name="Lewis B."/>
            <person name="Mehta T."/>
            <person name="Park D."/>
            <person name="Pearson M."/>
            <person name="Roberts A."/>
            <person name="Saif S."/>
            <person name="Shea T."/>
            <person name="Shenoy N."/>
            <person name="Sisk P."/>
            <person name="Stolte C."/>
            <person name="Sykes S."/>
            <person name="Walk T."/>
            <person name="White J."/>
            <person name="Yandava C."/>
            <person name="Klein B."/>
            <person name="McEwen J.G."/>
            <person name="Puccia R."/>
            <person name="Goldman G.H."/>
            <person name="Felipe M.S."/>
            <person name="Nino-Vega G."/>
            <person name="San-Blas G."/>
            <person name="Taylor J."/>
            <person name="Mendoza L."/>
            <person name="Galagan J."/>
            <person name="Nusbaum C."/>
            <person name="Birren B."/>
        </authorList>
    </citation>
    <scope>NUCLEOTIDE SEQUENCE [LARGE SCALE GENOMIC DNA]</scope>
    <source>
        <strain evidence="2">H88</strain>
    </source>
</reference>
<evidence type="ECO:0000313" key="1">
    <source>
        <dbReference type="EMBL" id="EGC47609.1"/>
    </source>
</evidence>
<protein>
    <submittedName>
        <fullName evidence="1">Predicted protein</fullName>
    </submittedName>
</protein>